<dbReference type="InterPro" id="IPR018951">
    <property type="entry name" value="Fumarase_C_C"/>
</dbReference>
<dbReference type="FunFam" id="1.10.40.30:FF:000002">
    <property type="entry name" value="Fumarate hydratase class II"/>
    <property type="match status" value="1"/>
</dbReference>
<feature type="binding site" evidence="6">
    <location>
        <position position="330"/>
    </location>
    <ligand>
        <name>substrate</name>
    </ligand>
</feature>
<dbReference type="HAMAP" id="MF_00743">
    <property type="entry name" value="FumaraseC"/>
    <property type="match status" value="1"/>
</dbReference>
<evidence type="ECO:0000313" key="10">
    <source>
        <dbReference type="Proteomes" id="UP000186235"/>
    </source>
</evidence>
<dbReference type="GO" id="GO:0005737">
    <property type="term" value="C:cytoplasm"/>
    <property type="evidence" value="ECO:0007669"/>
    <property type="project" value="UniProtKB-SubCell"/>
</dbReference>
<keyword evidence="3 6" id="KW-0963">Cytoplasm</keyword>
<accession>A0A1N6T1C1</accession>
<dbReference type="Gene3D" id="1.10.275.10">
    <property type="entry name" value="Fumarase/aspartase (N-terminal domain)"/>
    <property type="match status" value="1"/>
</dbReference>
<dbReference type="EC" id="4.2.1.2" evidence="6"/>
<dbReference type="Proteomes" id="UP000186235">
    <property type="component" value="Unassembled WGS sequence"/>
</dbReference>
<feature type="domain" description="Fumarase C C-terminal" evidence="8">
    <location>
        <begin position="419"/>
        <end position="477"/>
    </location>
</feature>
<feature type="binding site" evidence="6">
    <location>
        <begin position="335"/>
        <end position="337"/>
    </location>
    <ligand>
        <name>substrate</name>
    </ligand>
</feature>
<dbReference type="NCBIfam" id="NF008909">
    <property type="entry name" value="PRK12273.1"/>
    <property type="match status" value="1"/>
</dbReference>
<dbReference type="PROSITE" id="PS00163">
    <property type="entry name" value="FUMARATE_LYASES"/>
    <property type="match status" value="1"/>
</dbReference>
<feature type="binding site" evidence="6">
    <location>
        <position position="198"/>
    </location>
    <ligand>
        <name>substrate</name>
    </ligand>
</feature>
<dbReference type="PANTHER" id="PTHR11444:SF22">
    <property type="entry name" value="FUMARATE HYDRATASE CLASS II"/>
    <property type="match status" value="1"/>
</dbReference>
<dbReference type="InterPro" id="IPR024083">
    <property type="entry name" value="Fumarase/histidase_N"/>
</dbReference>
<dbReference type="GO" id="GO:0006099">
    <property type="term" value="P:tricarboxylic acid cycle"/>
    <property type="evidence" value="ECO:0007669"/>
    <property type="project" value="UniProtKB-UniRule"/>
</dbReference>
<feature type="active site" evidence="6">
    <location>
        <position position="329"/>
    </location>
</feature>
<keyword evidence="5 6" id="KW-0456">Lyase</keyword>
<dbReference type="FunFam" id="1.20.200.10:FF:000001">
    <property type="entry name" value="Fumarate hydratase, mitochondrial"/>
    <property type="match status" value="1"/>
</dbReference>
<evidence type="ECO:0000259" key="7">
    <source>
        <dbReference type="Pfam" id="PF00206"/>
    </source>
</evidence>
<dbReference type="GO" id="GO:0008797">
    <property type="term" value="F:aspartate ammonia-lyase activity"/>
    <property type="evidence" value="ECO:0007669"/>
    <property type="project" value="UniProtKB-EC"/>
</dbReference>
<evidence type="ECO:0000256" key="2">
    <source>
        <dbReference type="ARBA" id="ARBA00009084"/>
    </source>
</evidence>
<dbReference type="Gene3D" id="1.10.40.30">
    <property type="entry name" value="Fumarase/aspartase (C-terminal domain)"/>
    <property type="match status" value="1"/>
</dbReference>
<sequence>MTASPEAPGAAADAAAPTTEYRIEHDTMGEVRVPAQALYRAQTQRAVENFPISGTPLERGHIEALARVKKAAARANAELGVLDEDVAAAVVAAADEVASGAHDAHFPVDVYQTGSGTSSNMNTNEVLATLATRSLGRDVHPNDHVNASQSSNDVFPTSVHVAATAGVVRDLVPALGHLAEALEAKSAEFATVVKSGRTHLMDATPVTLGQEFGGYAAAIRYGVERLESALPRAAEVPLGGTAVGTGINTPAGFPQRVIALLVEDTGLPLTEARDHFEAQSSRDGLVELSGALRTIAVSLTKICNDLRWMGSGPNTGLGEIFIPDLQPGSSIMPGKVNPVVPEAVLMVAARVVGNDATVAWAGASGSFELNVQIPVIAQGVLESIRLLANASRVLADKTVAGITANVERALALAESSPSIVTPLNRVIGYEAAAKVAKHSVKEGLTVRQAVIDLGFVERGEVTEAQLDEALDVLSMTRPPQA</sequence>
<evidence type="ECO:0000259" key="8">
    <source>
        <dbReference type="Pfam" id="PF10415"/>
    </source>
</evidence>
<dbReference type="Pfam" id="PF00206">
    <property type="entry name" value="Lyase_1"/>
    <property type="match status" value="1"/>
</dbReference>
<dbReference type="InterPro" id="IPR005677">
    <property type="entry name" value="Fum_hydII"/>
</dbReference>
<dbReference type="Gene3D" id="1.20.200.10">
    <property type="entry name" value="Fumarase/aspartase (Central domain)"/>
    <property type="match status" value="1"/>
</dbReference>
<keyword evidence="4 6" id="KW-0816">Tricarboxylic acid cycle</keyword>
<dbReference type="InterPro" id="IPR020557">
    <property type="entry name" value="Fumarate_lyase_CS"/>
</dbReference>
<feature type="domain" description="Fumarate lyase N-terminal" evidence="7">
    <location>
        <begin position="29"/>
        <end position="353"/>
    </location>
</feature>
<comment type="subunit">
    <text evidence="6">Homotetramer.</text>
</comment>
<feature type="binding site" evidence="6">
    <location>
        <begin position="115"/>
        <end position="117"/>
    </location>
    <ligand>
        <name>substrate</name>
    </ligand>
</feature>
<dbReference type="FunFam" id="1.10.275.10:FF:000001">
    <property type="entry name" value="Fumarate hydratase, mitochondrial"/>
    <property type="match status" value="1"/>
</dbReference>
<keyword evidence="10" id="KW-1185">Reference proteome</keyword>
<comment type="subcellular location">
    <subcellularLocation>
        <location evidence="6">Cytoplasm</location>
    </subcellularLocation>
</comment>
<evidence type="ECO:0000256" key="3">
    <source>
        <dbReference type="ARBA" id="ARBA00022490"/>
    </source>
</evidence>
<dbReference type="InterPro" id="IPR008948">
    <property type="entry name" value="L-Aspartase-like"/>
</dbReference>
<feature type="active site" description="Proton donor/acceptor" evidence="6">
    <location>
        <position position="199"/>
    </location>
</feature>
<dbReference type="GO" id="GO:0006106">
    <property type="term" value="P:fumarate metabolic process"/>
    <property type="evidence" value="ECO:0007669"/>
    <property type="project" value="InterPro"/>
</dbReference>
<dbReference type="InterPro" id="IPR000362">
    <property type="entry name" value="Fumarate_lyase_fam"/>
</dbReference>
<comment type="similarity">
    <text evidence="2 6">Belongs to the class-II fumarase/aspartase family. Fumarase subfamily.</text>
</comment>
<proteinExistence type="inferred from homology"/>
<reference evidence="10" key="1">
    <citation type="submission" date="2017-01" db="EMBL/GenBank/DDBJ databases">
        <authorList>
            <person name="Varghese N."/>
            <person name="Submissions S."/>
        </authorList>
    </citation>
    <scope>NUCLEOTIDE SEQUENCE [LARGE SCALE GENOMIC DNA]</scope>
    <source>
        <strain evidence="10">3bp</strain>
    </source>
</reference>
<name>A0A1N6T1C1_9MICO</name>
<dbReference type="EMBL" id="FTMI01000004">
    <property type="protein sequence ID" value="SIQ46896.1"/>
    <property type="molecule type" value="Genomic_DNA"/>
</dbReference>
<evidence type="ECO:0000313" key="9">
    <source>
        <dbReference type="EMBL" id="SIQ46896.1"/>
    </source>
</evidence>
<evidence type="ECO:0000256" key="4">
    <source>
        <dbReference type="ARBA" id="ARBA00022532"/>
    </source>
</evidence>
<comment type="pathway">
    <text evidence="6">Carbohydrate metabolism; tricarboxylic acid cycle; (S)-malate from fumarate: step 1/1.</text>
</comment>
<evidence type="ECO:0000256" key="6">
    <source>
        <dbReference type="HAMAP-Rule" id="MF_00743"/>
    </source>
</evidence>
<dbReference type="RefSeq" id="WP_076405214.1">
    <property type="nucleotide sequence ID" value="NZ_FTMI01000004.1"/>
</dbReference>
<feature type="site" description="Important for catalytic activity" evidence="6">
    <location>
        <position position="342"/>
    </location>
</feature>
<dbReference type="UniPathway" id="UPA00223">
    <property type="reaction ID" value="UER01007"/>
</dbReference>
<feature type="binding site" evidence="6">
    <location>
        <begin position="150"/>
        <end position="152"/>
    </location>
    <ligand>
        <name>substrate</name>
    </ligand>
</feature>
<evidence type="ECO:0000256" key="5">
    <source>
        <dbReference type="ARBA" id="ARBA00023239"/>
    </source>
</evidence>
<dbReference type="Pfam" id="PF10415">
    <property type="entry name" value="FumaraseC_C"/>
    <property type="match status" value="1"/>
</dbReference>
<evidence type="ECO:0000256" key="1">
    <source>
        <dbReference type="ARBA" id="ARBA00001494"/>
    </source>
</evidence>
<comment type="miscellaneous">
    <text evidence="6">There are 2 substrate-binding sites: the catalytic A site, and the non-catalytic B site that may play a role in the transfer of substrate or product between the active site and the solvent. Alternatively, the B site may bind allosteric effectors.</text>
</comment>
<dbReference type="PRINTS" id="PR00149">
    <property type="entry name" value="FUMRATELYASE"/>
</dbReference>
<protein>
    <recommendedName>
        <fullName evidence="6">Fumarate hydratase class II</fullName>
        <shortName evidence="6">Fumarase C</shortName>
        <ecNumber evidence="6">4.2.1.2</ecNumber>
    </recommendedName>
    <alternativeName>
        <fullName evidence="6">Aerobic fumarase</fullName>
    </alternativeName>
    <alternativeName>
        <fullName evidence="6">Iron-independent fumarase</fullName>
    </alternativeName>
</protein>
<dbReference type="AlphaFoldDB" id="A0A1N6T1C1"/>
<dbReference type="InterPro" id="IPR022761">
    <property type="entry name" value="Fumarate_lyase_N"/>
</dbReference>
<comment type="function">
    <text evidence="6">Involved in the TCA cycle. Catalyzes the stereospecific interconversion of fumarate to L-malate.</text>
</comment>
<organism evidence="9 10">
    <name type="scientific">Cellulosimicrobium aquatile</name>
    <dbReference type="NCBI Taxonomy" id="1612203"/>
    <lineage>
        <taxon>Bacteria</taxon>
        <taxon>Bacillati</taxon>
        <taxon>Actinomycetota</taxon>
        <taxon>Actinomycetes</taxon>
        <taxon>Micrococcales</taxon>
        <taxon>Promicromonosporaceae</taxon>
        <taxon>Cellulosimicrobium</taxon>
    </lineage>
</organism>
<dbReference type="SUPFAM" id="SSF48557">
    <property type="entry name" value="L-aspartase-like"/>
    <property type="match status" value="1"/>
</dbReference>
<feature type="binding site" description="in site B" evidence="6">
    <location>
        <begin position="140"/>
        <end position="143"/>
    </location>
    <ligand>
        <name>substrate</name>
    </ligand>
</feature>
<comment type="catalytic activity">
    <reaction evidence="6">
        <text>(S)-malate = fumarate + H2O</text>
        <dbReference type="Rhea" id="RHEA:12460"/>
        <dbReference type="ChEBI" id="CHEBI:15377"/>
        <dbReference type="ChEBI" id="CHEBI:15589"/>
        <dbReference type="ChEBI" id="CHEBI:29806"/>
        <dbReference type="EC" id="4.2.1.2"/>
    </reaction>
</comment>
<dbReference type="PANTHER" id="PTHR11444">
    <property type="entry name" value="ASPARTATEAMMONIA/ARGININOSUCCINATE/ADENYLOSUCCINATE LYASE"/>
    <property type="match status" value="1"/>
</dbReference>
<gene>
    <name evidence="6" type="primary">fumC</name>
    <name evidence="9" type="ORF">SAMN05518682_2621</name>
</gene>
<comment type="catalytic activity">
    <reaction evidence="1">
        <text>L-aspartate = fumarate + NH4(+)</text>
        <dbReference type="Rhea" id="RHEA:16601"/>
        <dbReference type="ChEBI" id="CHEBI:28938"/>
        <dbReference type="ChEBI" id="CHEBI:29806"/>
        <dbReference type="ChEBI" id="CHEBI:29991"/>
        <dbReference type="EC" id="4.3.1.1"/>
    </reaction>
</comment>
<dbReference type="GO" id="GO:0004333">
    <property type="term" value="F:fumarate hydratase activity"/>
    <property type="evidence" value="ECO:0007669"/>
    <property type="project" value="UniProtKB-UniRule"/>
</dbReference>